<evidence type="ECO:0000313" key="1">
    <source>
        <dbReference type="EMBL" id="MDT0133469.1"/>
    </source>
</evidence>
<dbReference type="GeneID" id="89489860"/>
<evidence type="ECO:0000313" key="2">
    <source>
        <dbReference type="Proteomes" id="UP001252207"/>
    </source>
</evidence>
<accession>A0ABU2IXH0</accession>
<dbReference type="Proteomes" id="UP001252207">
    <property type="component" value="Unassembled WGS sequence"/>
</dbReference>
<name>A0ABU2IXH0_9GAMM</name>
<reference evidence="1 2" key="1">
    <citation type="submission" date="2022-06" db="EMBL/GenBank/DDBJ databases">
        <title>Chromosome and plasmid sequencings of Enterobacteriales species co-exiting double carbapenemases.</title>
        <authorList>
            <person name="Fu Y."/>
        </authorList>
    </citation>
    <scope>NUCLEOTIDE SEQUENCE [LARGE SCALE GENOMIC DNA]</scope>
    <source>
        <strain evidence="1 2">21030615019</strain>
    </source>
</reference>
<gene>
    <name evidence="1" type="ORF">NLX89_08970</name>
</gene>
<dbReference type="RefSeq" id="WP_117162353.1">
    <property type="nucleotide sequence ID" value="NZ_CP145912.1"/>
</dbReference>
<keyword evidence="2" id="KW-1185">Reference proteome</keyword>
<protein>
    <submittedName>
        <fullName evidence="1">Uncharacterized protein</fullName>
    </submittedName>
</protein>
<dbReference type="EMBL" id="JANAVW010000001">
    <property type="protein sequence ID" value="MDT0133469.1"/>
    <property type="molecule type" value="Genomic_DNA"/>
</dbReference>
<sequence>MCNESKCQKIIDLMNDDNTRDRIKAPAQKITNMHANLTAKTENKTHDLNVGLLGIAGHLLDEMEKQFQLKGIGPAANYKLAVLKALECIILLK</sequence>
<organism evidence="1 2">
    <name type="scientific">Providencia huaxiensis</name>
    <dbReference type="NCBI Taxonomy" id="2027290"/>
    <lineage>
        <taxon>Bacteria</taxon>
        <taxon>Pseudomonadati</taxon>
        <taxon>Pseudomonadota</taxon>
        <taxon>Gammaproteobacteria</taxon>
        <taxon>Enterobacterales</taxon>
        <taxon>Morganellaceae</taxon>
        <taxon>Providencia</taxon>
    </lineage>
</organism>
<proteinExistence type="predicted"/>
<comment type="caution">
    <text evidence="1">The sequence shown here is derived from an EMBL/GenBank/DDBJ whole genome shotgun (WGS) entry which is preliminary data.</text>
</comment>